<evidence type="ECO:0000313" key="3">
    <source>
        <dbReference type="Proteomes" id="UP000694044"/>
    </source>
</evidence>
<dbReference type="Proteomes" id="UP000694044">
    <property type="component" value="Unassembled WGS sequence"/>
</dbReference>
<sequence length="201" mass="21761">MATLRTFDAGKELTRPHSTGQKRQLCDHHSGSDGMRDACVTPTCACALHDTRWNDRTAEGDGDFRCAICANAGTPLGSQARQYATQRARGVNRQRQVQGALESSLLTRTAVLGGGADPTAKAWVQRWSVHARNSFAARSKEAAPTTQCPAVFPVRLAPPKKAGGDGLHSLRTKRTPLDAASGAVRSKPAHRRWHTPFQLQK</sequence>
<reference evidence="2" key="1">
    <citation type="submission" date="2021-02" db="EMBL/GenBank/DDBJ databases">
        <authorList>
            <person name="Palmer J.M."/>
        </authorList>
    </citation>
    <scope>NUCLEOTIDE SEQUENCE</scope>
    <source>
        <strain evidence="2">SCRP734</strain>
    </source>
</reference>
<evidence type="ECO:0000313" key="2">
    <source>
        <dbReference type="EMBL" id="KAG7379707.1"/>
    </source>
</evidence>
<comment type="caution">
    <text evidence="2">The sequence shown here is derived from an EMBL/GenBank/DDBJ whole genome shotgun (WGS) entry which is preliminary data.</text>
</comment>
<feature type="region of interest" description="Disordered" evidence="1">
    <location>
        <begin position="159"/>
        <end position="201"/>
    </location>
</feature>
<protein>
    <submittedName>
        <fullName evidence="2">Uncharacterized protein</fullName>
    </submittedName>
</protein>
<keyword evidence="3" id="KW-1185">Reference proteome</keyword>
<dbReference type="EMBL" id="JAGDFM010000334">
    <property type="protein sequence ID" value="KAG7379707.1"/>
    <property type="molecule type" value="Genomic_DNA"/>
</dbReference>
<name>A0A8T1VEH9_9STRA</name>
<organism evidence="2 3">
    <name type="scientific">Phytophthora pseudosyringae</name>
    <dbReference type="NCBI Taxonomy" id="221518"/>
    <lineage>
        <taxon>Eukaryota</taxon>
        <taxon>Sar</taxon>
        <taxon>Stramenopiles</taxon>
        <taxon>Oomycota</taxon>
        <taxon>Peronosporomycetes</taxon>
        <taxon>Peronosporales</taxon>
        <taxon>Peronosporaceae</taxon>
        <taxon>Phytophthora</taxon>
    </lineage>
</organism>
<dbReference type="AlphaFoldDB" id="A0A8T1VEH9"/>
<feature type="region of interest" description="Disordered" evidence="1">
    <location>
        <begin position="1"/>
        <end position="25"/>
    </location>
</feature>
<proteinExistence type="predicted"/>
<accession>A0A8T1VEH9</accession>
<gene>
    <name evidence="2" type="ORF">PHYPSEUDO_008273</name>
</gene>
<evidence type="ECO:0000256" key="1">
    <source>
        <dbReference type="SAM" id="MobiDB-lite"/>
    </source>
</evidence>